<dbReference type="PANTHER" id="PTHR11614">
    <property type="entry name" value="PHOSPHOLIPASE-RELATED"/>
    <property type="match status" value="1"/>
</dbReference>
<keyword evidence="7" id="KW-1185">Reference proteome</keyword>
<comment type="caution">
    <text evidence="6">The sequence shown here is derived from an EMBL/GenBank/DDBJ whole genome shotgun (WGS) entry which is preliminary data.</text>
</comment>
<dbReference type="SUPFAM" id="SSF53474">
    <property type="entry name" value="alpha/beta-Hydrolases"/>
    <property type="match status" value="1"/>
</dbReference>
<evidence type="ECO:0000259" key="5">
    <source>
        <dbReference type="Pfam" id="PF12146"/>
    </source>
</evidence>
<dbReference type="OrthoDB" id="9806902at2"/>
<dbReference type="AlphaFoldDB" id="A0A7K0D6P3"/>
<keyword evidence="6" id="KW-0378">Hydrolase</keyword>
<protein>
    <recommendedName>
        <fullName evidence="4">Monoacylglycerol lipase</fullName>
        <ecNumber evidence="3">3.1.1.23</ecNumber>
    </recommendedName>
</protein>
<gene>
    <name evidence="6" type="ORF">NRB20_44980</name>
</gene>
<sequence length="279" mass="29961">MTQGETGEFEGRGGRVFWRAWVPGDRVRGVVTLVHGVGEHSGRYEHVGKRLADNGFAVYALDHIGHGRSGGRRANIDSVDGAADNVATLLDLASERHPGVPRFVLGHSMGSLITLHLATRAPLDVAGIALSGPPLDIPAGNALQRALAPALSRWAPNLPVLQLDSSMISRDPEVVRAYDTDPLVFHGKLPARTGAEILRAAATVSARLDRLTVPTLVQHGTADALAAPSSADLIEQRAGAKDLTVIRYPDFYHEIFNEPERDAVLGDLVGWLEKHLTTR</sequence>
<evidence type="ECO:0000256" key="4">
    <source>
        <dbReference type="ARBA" id="ARBA00071261"/>
    </source>
</evidence>
<dbReference type="Gene3D" id="3.40.50.1820">
    <property type="entry name" value="alpha/beta hydrolase"/>
    <property type="match status" value="1"/>
</dbReference>
<evidence type="ECO:0000256" key="2">
    <source>
        <dbReference type="ARBA" id="ARBA00008645"/>
    </source>
</evidence>
<proteinExistence type="inferred from homology"/>
<dbReference type="RefSeq" id="WP_153412027.1">
    <property type="nucleotide sequence ID" value="NZ_WEGK01000009.1"/>
</dbReference>
<dbReference type="InterPro" id="IPR051044">
    <property type="entry name" value="MAG_DAG_Lipase"/>
</dbReference>
<dbReference type="Proteomes" id="UP000438448">
    <property type="component" value="Unassembled WGS sequence"/>
</dbReference>
<organism evidence="6 7">
    <name type="scientific">Nocardia macrotermitis</name>
    <dbReference type="NCBI Taxonomy" id="2585198"/>
    <lineage>
        <taxon>Bacteria</taxon>
        <taxon>Bacillati</taxon>
        <taxon>Actinomycetota</taxon>
        <taxon>Actinomycetes</taxon>
        <taxon>Mycobacteriales</taxon>
        <taxon>Nocardiaceae</taxon>
        <taxon>Nocardia</taxon>
    </lineage>
</organism>
<name>A0A7K0D6P3_9NOCA</name>
<dbReference type="EMBL" id="WEGK01000009">
    <property type="protein sequence ID" value="MQY21388.1"/>
    <property type="molecule type" value="Genomic_DNA"/>
</dbReference>
<dbReference type="FunFam" id="3.40.50.1820:FF:000117">
    <property type="entry name" value="Monoglyceride lipase, putative"/>
    <property type="match status" value="1"/>
</dbReference>
<feature type="domain" description="Serine aminopeptidase S33" evidence="5">
    <location>
        <begin position="26"/>
        <end position="260"/>
    </location>
</feature>
<dbReference type="InterPro" id="IPR029058">
    <property type="entry name" value="AB_hydrolase_fold"/>
</dbReference>
<comment type="catalytic activity">
    <reaction evidence="1">
        <text>Hydrolyzes glycerol monoesters of long-chain fatty acids.</text>
        <dbReference type="EC" id="3.1.1.23"/>
    </reaction>
</comment>
<dbReference type="InterPro" id="IPR022742">
    <property type="entry name" value="Hydrolase_4"/>
</dbReference>
<evidence type="ECO:0000313" key="7">
    <source>
        <dbReference type="Proteomes" id="UP000438448"/>
    </source>
</evidence>
<dbReference type="Pfam" id="PF12146">
    <property type="entry name" value="Hydrolase_4"/>
    <property type="match status" value="1"/>
</dbReference>
<reference evidence="6 7" key="1">
    <citation type="submission" date="2019-10" db="EMBL/GenBank/DDBJ databases">
        <title>Nocardia macrotermitis sp. nov. and Nocardia aurantia sp. nov., isolated from the gut of fungus growing-termite Macrotermes natalensis.</title>
        <authorList>
            <person name="Benndorf R."/>
            <person name="Schwitalla J."/>
            <person name="Martin K."/>
            <person name="De Beer W."/>
            <person name="Kaster A.-K."/>
            <person name="Vollmers J."/>
            <person name="Poulsen M."/>
            <person name="Beemelmanns C."/>
        </authorList>
    </citation>
    <scope>NUCLEOTIDE SEQUENCE [LARGE SCALE GENOMIC DNA]</scope>
    <source>
        <strain evidence="6 7">RB20</strain>
    </source>
</reference>
<evidence type="ECO:0000313" key="6">
    <source>
        <dbReference type="EMBL" id="MQY21388.1"/>
    </source>
</evidence>
<evidence type="ECO:0000256" key="1">
    <source>
        <dbReference type="ARBA" id="ARBA00001613"/>
    </source>
</evidence>
<dbReference type="GO" id="GO:0047372">
    <property type="term" value="F:monoacylglycerol lipase activity"/>
    <property type="evidence" value="ECO:0007669"/>
    <property type="project" value="UniProtKB-EC"/>
</dbReference>
<dbReference type="EC" id="3.1.1.23" evidence="3"/>
<accession>A0A7K0D6P3</accession>
<evidence type="ECO:0000256" key="3">
    <source>
        <dbReference type="ARBA" id="ARBA00013254"/>
    </source>
</evidence>
<comment type="similarity">
    <text evidence="2">Belongs to the AB hydrolase superfamily.</text>
</comment>